<protein>
    <submittedName>
        <fullName evidence="2">Uncharacterized protein</fullName>
    </submittedName>
</protein>
<dbReference type="Proteomes" id="UP000322699">
    <property type="component" value="Unassembled WGS sequence"/>
</dbReference>
<feature type="region of interest" description="Disordered" evidence="1">
    <location>
        <begin position="524"/>
        <end position="549"/>
    </location>
</feature>
<keyword evidence="3" id="KW-1185">Reference proteome</keyword>
<proteinExistence type="predicted"/>
<dbReference type="EMBL" id="VRLW01000001">
    <property type="protein sequence ID" value="KAA1260711.1"/>
    <property type="molecule type" value="Genomic_DNA"/>
</dbReference>
<dbReference type="RefSeq" id="WP_068262183.1">
    <property type="nucleotide sequence ID" value="NZ_LWSK01000033.1"/>
</dbReference>
<gene>
    <name evidence="2" type="ORF">LF1_32520</name>
</gene>
<accession>A0A5B1CK81</accession>
<evidence type="ECO:0000313" key="3">
    <source>
        <dbReference type="Proteomes" id="UP000322699"/>
    </source>
</evidence>
<evidence type="ECO:0000313" key="2">
    <source>
        <dbReference type="EMBL" id="KAA1260711.1"/>
    </source>
</evidence>
<evidence type="ECO:0000256" key="1">
    <source>
        <dbReference type="SAM" id="MobiDB-lite"/>
    </source>
</evidence>
<reference evidence="2 3" key="1">
    <citation type="submission" date="2019-08" db="EMBL/GenBank/DDBJ databases">
        <title>Deep-cultivation of Planctomycetes and their phenomic and genomic characterization uncovers novel biology.</title>
        <authorList>
            <person name="Wiegand S."/>
            <person name="Jogler M."/>
            <person name="Boedeker C."/>
            <person name="Pinto D."/>
            <person name="Vollmers J."/>
            <person name="Rivas-Marin E."/>
            <person name="Kohn T."/>
            <person name="Peeters S.H."/>
            <person name="Heuer A."/>
            <person name="Rast P."/>
            <person name="Oberbeckmann S."/>
            <person name="Bunk B."/>
            <person name="Jeske O."/>
            <person name="Meyerdierks A."/>
            <person name="Storesund J.E."/>
            <person name="Kallscheuer N."/>
            <person name="Luecker S."/>
            <person name="Lage O.M."/>
            <person name="Pohl T."/>
            <person name="Merkel B.J."/>
            <person name="Hornburger P."/>
            <person name="Mueller R.-W."/>
            <person name="Bruemmer F."/>
            <person name="Labrenz M."/>
            <person name="Spormann A.M."/>
            <person name="Op Den Camp H."/>
            <person name="Overmann J."/>
            <person name="Amann R."/>
            <person name="Jetten M.S.M."/>
            <person name="Mascher T."/>
            <person name="Medema M.H."/>
            <person name="Devos D.P."/>
            <person name="Kaster A.-K."/>
            <person name="Ovreas L."/>
            <person name="Rohde M."/>
            <person name="Galperin M.Y."/>
            <person name="Jogler C."/>
        </authorList>
    </citation>
    <scope>NUCLEOTIDE SEQUENCE [LARGE SCALE GENOMIC DNA]</scope>
    <source>
        <strain evidence="2 3">LF1</strain>
    </source>
</reference>
<dbReference type="OrthoDB" id="259106at2"/>
<organism evidence="2 3">
    <name type="scientific">Rubripirellula obstinata</name>
    <dbReference type="NCBI Taxonomy" id="406547"/>
    <lineage>
        <taxon>Bacteria</taxon>
        <taxon>Pseudomonadati</taxon>
        <taxon>Planctomycetota</taxon>
        <taxon>Planctomycetia</taxon>
        <taxon>Pirellulales</taxon>
        <taxon>Pirellulaceae</taxon>
        <taxon>Rubripirellula</taxon>
    </lineage>
</organism>
<name>A0A5B1CK81_9BACT</name>
<dbReference type="AlphaFoldDB" id="A0A5B1CK81"/>
<comment type="caution">
    <text evidence="2">The sequence shown here is derived from an EMBL/GenBank/DDBJ whole genome shotgun (WGS) entry which is preliminary data.</text>
</comment>
<sequence length="549" mass="61344">MDQENGAVAVVVIDSSGWQVANNLNVDTATTLIALASEDPGDWAEAMGVWPRYRTPAVCEFVSCVPLEQTDSGDAMNRLLSAEAFVVVDFCDKRVLIGGDFMPVGRDAAFAMSKDESGKQHCPLSVHLPPWWELREGVSPDAVNDPRQTPINKPYVDREVLFGDALLADIAARVLQTVQTDAWKESEASGEQQARYPFTISVHRDWLMTPREDLDGRTPRELLHGAQDWSDQVTWGQRMRFEDGGPMVAAPDDWDGFETAPMGSQEMILYFDLCRELIGAAWFWCESEQGTSTRANRDDAANELVGFLRGVRDEWHESPFEGGSPPRFMIECGRRRVPRGAGVTIEGIDAVQTEQHIADCDCPICEMMADGLFGVGFTSLDGHHLDLDDEFAFSIHETREAWEEQQREYAEFNAEMDRKHAEREAAGYFGDEQDDPLASAWSGIQDDRPLPGDAGGHLKMAFMVAEIVSDLERLDASREEIQSLNACFANYRRADEEHLDEEASRLKANLQTLAEHHQELLSKSADLQSRIDEAQRTLATPNDDPDVPF</sequence>